<dbReference type="EMBL" id="SEKV01000598">
    <property type="protein sequence ID" value="TFY55360.1"/>
    <property type="molecule type" value="Genomic_DNA"/>
</dbReference>
<organism evidence="1 2">
    <name type="scientific">Rhodofomes roseus</name>
    <dbReference type="NCBI Taxonomy" id="34475"/>
    <lineage>
        <taxon>Eukaryota</taxon>
        <taxon>Fungi</taxon>
        <taxon>Dikarya</taxon>
        <taxon>Basidiomycota</taxon>
        <taxon>Agaricomycotina</taxon>
        <taxon>Agaricomycetes</taxon>
        <taxon>Polyporales</taxon>
        <taxon>Rhodofomes</taxon>
    </lineage>
</organism>
<sequence>MPALQGAGASDSVYRVLGFAQNVDLRHSHHDVLFDRWHPLAAARDAHWIHVLSVDVCA</sequence>
<gene>
    <name evidence="1" type="ORF">EVJ58_g8298</name>
</gene>
<comment type="caution">
    <text evidence="1">The sequence shown here is derived from an EMBL/GenBank/DDBJ whole genome shotgun (WGS) entry which is preliminary data.</text>
</comment>
<dbReference type="Proteomes" id="UP000298390">
    <property type="component" value="Unassembled WGS sequence"/>
</dbReference>
<protein>
    <submittedName>
        <fullName evidence="1">Uncharacterized protein</fullName>
    </submittedName>
</protein>
<name>A0A4Y9XZ35_9APHY</name>
<proteinExistence type="predicted"/>
<dbReference type="AlphaFoldDB" id="A0A4Y9XZ35"/>
<accession>A0A4Y9XZ35</accession>
<evidence type="ECO:0000313" key="1">
    <source>
        <dbReference type="EMBL" id="TFY55360.1"/>
    </source>
</evidence>
<reference evidence="1 2" key="1">
    <citation type="submission" date="2019-01" db="EMBL/GenBank/DDBJ databases">
        <title>Genome sequencing of the rare red list fungi Fomitopsis rosea.</title>
        <authorList>
            <person name="Buettner E."/>
            <person name="Kellner H."/>
        </authorList>
    </citation>
    <scope>NUCLEOTIDE SEQUENCE [LARGE SCALE GENOMIC DNA]</scope>
    <source>
        <strain evidence="1 2">DSM 105464</strain>
    </source>
</reference>
<evidence type="ECO:0000313" key="2">
    <source>
        <dbReference type="Proteomes" id="UP000298390"/>
    </source>
</evidence>